<dbReference type="Proteomes" id="UP000001058">
    <property type="component" value="Unassembled WGS sequence"/>
</dbReference>
<feature type="compositionally biased region" description="Low complexity" evidence="2">
    <location>
        <begin position="924"/>
        <end position="949"/>
    </location>
</feature>
<dbReference type="OrthoDB" id="551112at2759"/>
<feature type="compositionally biased region" description="Polar residues" evidence="2">
    <location>
        <begin position="1118"/>
        <end position="1131"/>
    </location>
</feature>
<feature type="coiled-coil region" evidence="1">
    <location>
        <begin position="579"/>
        <end position="676"/>
    </location>
</feature>
<feature type="compositionally biased region" description="Low complexity" evidence="2">
    <location>
        <begin position="299"/>
        <end position="308"/>
    </location>
</feature>
<dbReference type="RefSeq" id="XP_002950663.1">
    <property type="nucleotide sequence ID" value="XM_002950617.1"/>
</dbReference>
<feature type="compositionally biased region" description="Pro residues" evidence="2">
    <location>
        <begin position="400"/>
        <end position="411"/>
    </location>
</feature>
<proteinExistence type="predicted"/>
<feature type="transmembrane region" description="Helical" evidence="3">
    <location>
        <begin position="1717"/>
        <end position="1738"/>
    </location>
</feature>
<keyword evidence="5" id="KW-1185">Reference proteome</keyword>
<feature type="compositionally biased region" description="Low complexity" evidence="2">
    <location>
        <begin position="1154"/>
        <end position="1171"/>
    </location>
</feature>
<feature type="compositionally biased region" description="Basic residues" evidence="2">
    <location>
        <begin position="1608"/>
        <end position="1617"/>
    </location>
</feature>
<feature type="region of interest" description="Disordered" evidence="2">
    <location>
        <begin position="1608"/>
        <end position="1640"/>
    </location>
</feature>
<sequence length="1786" mass="183807">MSTGTAAPARSPSAYVPSARRRTSTTPGRQRSYTEMALARTTPVHGSMPAQRSKTPAATRYTARPTAAYTMQETRAMTPGSRVPVLSANPHVASPGPSSRPAAAARGPSVYARQPYPAGIAPGQAFNTAAVPDASGWPTRTSPSATLSPLFSAPSVALSPLIHTPSETLSPLLYTPSANLSPSFPNTGRPNVPTVPTTATASLGQMTTATAQRRLTYGDNPYTALRAAYTATKPAVPGIGSASSGVPPDAAWPASAGLSGRFQDPGDDWVSSYEFSSGDVIRELQRVLAGLSRLSGLAPAPMEARAPPRQLPTTQDLPTASSRPSATHAQPLSTGHSVADQPSHRFDGSSSNMADAARQEHAQVAAHRGSGTDDRAAKDVLVPYPRHAWAERDSALSQTPSPPPAAAPAPGPAAVLGSPSEGQLWTALSALLTTGLPAADPLGPAPIVQMDATGTTNTDPAANAAAAAATAGVSEPRPVLPLAYQAPHQDSTRPGQQAAAGAVAEGLSGSPADAPAAQPTPGGSVQVASEAAVQPADAAAPDRSLGAASSVAPAGLPAGLPSNVLTELFSVVQACNQTTSRLLADLAAARKEAEVAKERAEEADSLARAFQQQLILRQRSVAAWQTALVEMEEREALARKQLQELQERCAEQEKRAEQAEHVAATAQLRLERLIATQRAGQSEVDTSTGSSSPPEQVGNLRADLAAAKTWATRVELELAMARNKALIAQQELSAEEERARRAAAAAAVARQELGRTRAALEIMSVDHDRLQTQLVDLRGKIGDAAEGWLSSSSRADLFGPNDKRQQTQQRPPSSQPAGSVPSPLTQHASSNPREGAQGLAPSYSITASTAAGAAGAGAGAGADSPNMDSPNPGGLTRDMHTASPGEGGAGEGGKLSHRPSLISTRSSAARSGSSGKNSSGGGSRSSSPSRPRNRSGSSAQRRRGGSLLLVPPCEMPADTCASVRYGQCMALRRQSRSQDTGLLESPSGGDDEPDGLMVGRGASGRTRSPRAMSGSHDGVVRRQHTVGIDDGDGAARAAAPPSVKATGVGCNDDGDVDREGAGGAAGLRNAGSMHRGGGVTEEMLPLNRTPSSGVRRRLPTLQTSQGSQGRDVQLSLAPPQQQHNRSREGSVNLSLSDLRRQMAAATAAAAAAAGAAPDAPQTAQRQQTAADGLTGRTTMTKATTIAVAPAAAAKAHTGAPAAAAAAVVGKDRSSSSQMPKQLEQQREQQQPTPQLRAHQSQATCGSPTASTTTTLSSSEASKARSALPDLRPPPLEQSNSPPDYPRHIINAASARGASSSHGSAAPTPGAAPQMGLREAVVAAAGVPTLLLTNPSYRPQAGTVATMTQPSRLGRTATVDTRPPQGYNTSHINDLYESMQSRGSWGLPADAHGLVSHARSSFLPPPPQPQQALRGGAREQHGTLGARWQTGADSSAMTTDPLPHAPIAYKTAAAHAGMPPRELAFTSRTRMLFPGQLDSYLVSPSVTSSMAAEASFEGSLPAASTAQPWQQQQQPTPAQQQLLRAAGTSKAAAESHSREEARAPGVPEAPRESPTGRHRSVGLESRRHLLGGVALWDADASGSESGRAASRSPRQPRRPWWQWILRRHNRRAKGHSPGRGRPVPSVTGTAGWGSDGGAAATAAGPDFRKLEAAEYKHTVHMDTAKITVNRAPADQLGAGEGAHKNSSAGRSLAHGRSSSGGGAGKGKGRFIWSALLHFGMWSGGMAVGVALVLGAASFVEGTLGIGARKGAALAVTPAGDDDEMCGGCAAPQPPKNDYQERAKAPRE</sequence>
<name>D8TW32_VOLCA</name>
<feature type="region of interest" description="Disordered" evidence="2">
    <location>
        <begin position="1154"/>
        <end position="1175"/>
    </location>
</feature>
<feature type="compositionally biased region" description="Low complexity" evidence="2">
    <location>
        <begin position="528"/>
        <end position="539"/>
    </location>
</feature>
<feature type="region of interest" description="Disordered" evidence="2">
    <location>
        <begin position="1204"/>
        <end position="1287"/>
    </location>
</feature>
<gene>
    <name evidence="4" type="ORF">VOLCADRAFT_91066</name>
</gene>
<dbReference type="KEGG" id="vcn:VOLCADRAFT_91066"/>
<evidence type="ECO:0000313" key="5">
    <source>
        <dbReference type="Proteomes" id="UP000001058"/>
    </source>
</evidence>
<dbReference type="EMBL" id="GL378340">
    <property type="protein sequence ID" value="EFJ48409.1"/>
    <property type="molecule type" value="Genomic_DNA"/>
</dbReference>
<reference evidence="4 5" key="1">
    <citation type="journal article" date="2010" name="Science">
        <title>Genomic analysis of organismal complexity in the multicellular green alga Volvox carteri.</title>
        <authorList>
            <person name="Prochnik S.E."/>
            <person name="Umen J."/>
            <person name="Nedelcu A.M."/>
            <person name="Hallmann A."/>
            <person name="Miller S.M."/>
            <person name="Nishii I."/>
            <person name="Ferris P."/>
            <person name="Kuo A."/>
            <person name="Mitros T."/>
            <person name="Fritz-Laylin L.K."/>
            <person name="Hellsten U."/>
            <person name="Chapman J."/>
            <person name="Simakov O."/>
            <person name="Rensing S.A."/>
            <person name="Terry A."/>
            <person name="Pangilinan J."/>
            <person name="Kapitonov V."/>
            <person name="Jurka J."/>
            <person name="Salamov A."/>
            <person name="Shapiro H."/>
            <person name="Schmutz J."/>
            <person name="Grimwood J."/>
            <person name="Lindquist E."/>
            <person name="Lucas S."/>
            <person name="Grigoriev I.V."/>
            <person name="Schmitt R."/>
            <person name="Kirk D."/>
            <person name="Rokhsar D.S."/>
        </authorList>
    </citation>
    <scope>NUCLEOTIDE SEQUENCE [LARGE SCALE GENOMIC DNA]</scope>
    <source>
        <strain evidence="5">f. Nagariensis / Eve</strain>
    </source>
</reference>
<feature type="region of interest" description="Disordered" evidence="2">
    <location>
        <begin position="487"/>
        <end position="540"/>
    </location>
</feature>
<evidence type="ECO:0000256" key="3">
    <source>
        <dbReference type="SAM" id="Phobius"/>
    </source>
</evidence>
<feature type="compositionally biased region" description="Low complexity" evidence="2">
    <location>
        <begin position="1500"/>
        <end position="1520"/>
    </location>
</feature>
<keyword evidence="3" id="KW-0812">Transmembrane</keyword>
<feature type="compositionally biased region" description="Polar residues" evidence="2">
    <location>
        <begin position="822"/>
        <end position="832"/>
    </location>
</feature>
<evidence type="ECO:0000313" key="4">
    <source>
        <dbReference type="EMBL" id="EFJ48409.1"/>
    </source>
</evidence>
<evidence type="ECO:0000256" key="1">
    <source>
        <dbReference type="SAM" id="Coils"/>
    </source>
</evidence>
<organism evidence="5">
    <name type="scientific">Volvox carteri f. nagariensis</name>
    <dbReference type="NCBI Taxonomy" id="3068"/>
    <lineage>
        <taxon>Eukaryota</taxon>
        <taxon>Viridiplantae</taxon>
        <taxon>Chlorophyta</taxon>
        <taxon>core chlorophytes</taxon>
        <taxon>Chlorophyceae</taxon>
        <taxon>CS clade</taxon>
        <taxon>Chlamydomonadales</taxon>
        <taxon>Volvocaceae</taxon>
        <taxon>Volvox</taxon>
    </lineage>
</organism>
<feature type="region of interest" description="Disordered" evidence="2">
    <location>
        <begin position="1674"/>
        <end position="1703"/>
    </location>
</feature>
<feature type="region of interest" description="Disordered" evidence="2">
    <location>
        <begin position="1498"/>
        <end position="1562"/>
    </location>
</feature>
<feature type="compositionally biased region" description="Low complexity" evidence="2">
    <location>
        <begin position="1685"/>
        <end position="1696"/>
    </location>
</feature>
<feature type="region of interest" description="Disordered" evidence="2">
    <location>
        <begin position="792"/>
        <end position="839"/>
    </location>
</feature>
<dbReference type="GeneID" id="9617671"/>
<feature type="region of interest" description="Disordered" evidence="2">
    <location>
        <begin position="392"/>
        <end position="418"/>
    </location>
</feature>
<protein>
    <submittedName>
        <fullName evidence="4">Uncharacterized protein</fullName>
    </submittedName>
</protein>
<dbReference type="InParanoid" id="D8TW32"/>
<accession>D8TW32</accession>
<feature type="compositionally biased region" description="Polar residues" evidence="2">
    <location>
        <begin position="1100"/>
        <end position="1110"/>
    </location>
</feature>
<feature type="compositionally biased region" description="Polar residues" evidence="2">
    <location>
        <begin position="24"/>
        <end position="33"/>
    </location>
</feature>
<feature type="region of interest" description="Disordered" evidence="2">
    <location>
        <begin position="974"/>
        <end position="1131"/>
    </location>
</feature>
<feature type="compositionally biased region" description="Low complexity" evidence="2">
    <location>
        <begin position="1227"/>
        <end position="1260"/>
    </location>
</feature>
<feature type="region of interest" description="Disordered" evidence="2">
    <location>
        <begin position="1401"/>
        <end position="1420"/>
    </location>
</feature>
<keyword evidence="3" id="KW-0472">Membrane</keyword>
<feature type="compositionally biased region" description="Low complexity" evidence="2">
    <location>
        <begin position="495"/>
        <end position="504"/>
    </location>
</feature>
<feature type="region of interest" description="Disordered" evidence="2">
    <location>
        <begin position="1"/>
        <end position="63"/>
    </location>
</feature>
<keyword evidence="3" id="KW-1133">Transmembrane helix</keyword>
<feature type="compositionally biased region" description="Basic and acidic residues" evidence="2">
    <location>
        <begin position="1532"/>
        <end position="1541"/>
    </location>
</feature>
<feature type="compositionally biased region" description="Polar residues" evidence="2">
    <location>
        <begin position="311"/>
        <end position="336"/>
    </location>
</feature>
<feature type="region of interest" description="Disordered" evidence="2">
    <location>
        <begin position="854"/>
        <end position="952"/>
    </location>
</feature>
<feature type="coiled-coil region" evidence="1">
    <location>
        <begin position="718"/>
        <end position="752"/>
    </location>
</feature>
<evidence type="ECO:0000256" key="2">
    <source>
        <dbReference type="SAM" id="MobiDB-lite"/>
    </source>
</evidence>
<keyword evidence="1" id="KW-0175">Coiled coil</keyword>
<feature type="compositionally biased region" description="Low complexity" evidence="2">
    <location>
        <begin position="905"/>
        <end position="917"/>
    </location>
</feature>
<feature type="compositionally biased region" description="Low complexity" evidence="2">
    <location>
        <begin position="806"/>
        <end position="816"/>
    </location>
</feature>
<dbReference type="SUPFAM" id="SSF57997">
    <property type="entry name" value="Tropomyosin"/>
    <property type="match status" value="1"/>
</dbReference>
<feature type="region of interest" description="Disordered" evidence="2">
    <location>
        <begin position="299"/>
        <end position="376"/>
    </location>
</feature>